<dbReference type="EMBL" id="QWDE01000001">
    <property type="protein sequence ID" value="RFZ85142.1"/>
    <property type="molecule type" value="Genomic_DNA"/>
</dbReference>
<organism evidence="2 3">
    <name type="scientific">Mucilaginibacter terrenus</name>
    <dbReference type="NCBI Taxonomy" id="2482727"/>
    <lineage>
        <taxon>Bacteria</taxon>
        <taxon>Pseudomonadati</taxon>
        <taxon>Bacteroidota</taxon>
        <taxon>Sphingobacteriia</taxon>
        <taxon>Sphingobacteriales</taxon>
        <taxon>Sphingobacteriaceae</taxon>
        <taxon>Mucilaginibacter</taxon>
    </lineage>
</organism>
<protein>
    <submittedName>
        <fullName evidence="2">Uncharacterized protein</fullName>
    </submittedName>
</protein>
<proteinExistence type="predicted"/>
<evidence type="ECO:0000256" key="1">
    <source>
        <dbReference type="SAM" id="Phobius"/>
    </source>
</evidence>
<accession>A0A3E2NVX0</accession>
<feature type="transmembrane region" description="Helical" evidence="1">
    <location>
        <begin position="80"/>
        <end position="99"/>
    </location>
</feature>
<sequence>MSFLMIFWQTILLKLIGGQEGSHQPDSFGLMILQIVMAIKCISSSVIIMPSAPNLKQIIAGYIAADMLIAFPLLLSNHLFLLPSGIVISQVVLTIIYFTSDRRLFRRTRTIQQWETSGALVFRVSNLQV</sequence>
<evidence type="ECO:0000313" key="2">
    <source>
        <dbReference type="EMBL" id="RFZ85142.1"/>
    </source>
</evidence>
<reference evidence="2 3" key="1">
    <citation type="submission" date="2018-08" db="EMBL/GenBank/DDBJ databases">
        <title>Mucilaginibacter terrae sp. nov., isolated from manganese diggings.</title>
        <authorList>
            <person name="Huang Y."/>
            <person name="Zhou Z."/>
        </authorList>
    </citation>
    <scope>NUCLEOTIDE SEQUENCE [LARGE SCALE GENOMIC DNA]</scope>
    <source>
        <strain evidence="2 3">ZH6</strain>
    </source>
</reference>
<dbReference type="AlphaFoldDB" id="A0A3E2NVX0"/>
<dbReference type="Proteomes" id="UP000260823">
    <property type="component" value="Unassembled WGS sequence"/>
</dbReference>
<name>A0A3E2NVX0_9SPHI</name>
<keyword evidence="1" id="KW-0812">Transmembrane</keyword>
<keyword evidence="1" id="KW-1133">Transmembrane helix</keyword>
<gene>
    <name evidence="2" type="ORF">DYU05_05950</name>
</gene>
<feature type="transmembrane region" description="Helical" evidence="1">
    <location>
        <begin position="28"/>
        <end position="48"/>
    </location>
</feature>
<keyword evidence="1" id="KW-0472">Membrane</keyword>
<evidence type="ECO:0000313" key="3">
    <source>
        <dbReference type="Proteomes" id="UP000260823"/>
    </source>
</evidence>
<comment type="caution">
    <text evidence="2">The sequence shown here is derived from an EMBL/GenBank/DDBJ whole genome shotgun (WGS) entry which is preliminary data.</text>
</comment>
<feature type="transmembrane region" description="Helical" evidence="1">
    <location>
        <begin position="55"/>
        <end position="74"/>
    </location>
</feature>
<keyword evidence="3" id="KW-1185">Reference proteome</keyword>